<feature type="region of interest" description="Disordered" evidence="1">
    <location>
        <begin position="122"/>
        <end position="146"/>
    </location>
</feature>
<feature type="domain" description="L27" evidence="4">
    <location>
        <begin position="143"/>
        <end position="183"/>
    </location>
</feature>
<dbReference type="PROSITE" id="PS50011">
    <property type="entry name" value="PROTEIN_KINASE_DOM"/>
    <property type="match status" value="1"/>
</dbReference>
<dbReference type="InterPro" id="IPR004172">
    <property type="entry name" value="L27_dom"/>
</dbReference>
<feature type="compositionally biased region" description="Basic and acidic residues" evidence="1">
    <location>
        <begin position="129"/>
        <end position="143"/>
    </location>
</feature>
<comment type="caution">
    <text evidence="5">The sequence shown here is derived from an EMBL/GenBank/DDBJ whole genome shotgun (WGS) entry which is preliminary data.</text>
</comment>
<dbReference type="EMBL" id="JAGKHQ010000465">
    <property type="protein sequence ID" value="KAG7468728.1"/>
    <property type="molecule type" value="Genomic_DNA"/>
</dbReference>
<organism evidence="5 6">
    <name type="scientific">Solea senegalensis</name>
    <name type="common">Senegalese sole</name>
    <dbReference type="NCBI Taxonomy" id="28829"/>
    <lineage>
        <taxon>Eukaryota</taxon>
        <taxon>Metazoa</taxon>
        <taxon>Chordata</taxon>
        <taxon>Craniata</taxon>
        <taxon>Vertebrata</taxon>
        <taxon>Euteleostomi</taxon>
        <taxon>Actinopterygii</taxon>
        <taxon>Neopterygii</taxon>
        <taxon>Teleostei</taxon>
        <taxon>Neoteleostei</taxon>
        <taxon>Acanthomorphata</taxon>
        <taxon>Carangaria</taxon>
        <taxon>Pleuronectiformes</taxon>
        <taxon>Pleuronectoidei</taxon>
        <taxon>Soleidae</taxon>
        <taxon>Solea</taxon>
    </lineage>
</organism>
<sequence length="183" mass="20239">PHCVLLASKENSAPVKLGGFGVAIQLGESGLVAGGRVGTPHFMAPEVVKREPYGKPVDVWGCGVILFILLSGCLPFYGTKERLFEGVCKDCSEKDLDFLHSVFQDQHLHTLLDLYDKINTRSSPQIRSPRSDGVQRAREKTSSHGDASAAVKHLECVLEEISCYPENHEAKELRRILTQPHFM</sequence>
<dbReference type="AlphaFoldDB" id="A0AAV6PJM1"/>
<accession>A0AAV6PJM1</accession>
<dbReference type="InterPro" id="IPR000719">
    <property type="entry name" value="Prot_kinase_dom"/>
</dbReference>
<feature type="non-terminal residue" evidence="5">
    <location>
        <position position="1"/>
    </location>
</feature>
<dbReference type="Proteomes" id="UP000693946">
    <property type="component" value="Unassembled WGS sequence"/>
</dbReference>
<evidence type="ECO:0000313" key="5">
    <source>
        <dbReference type="EMBL" id="KAG7468728.1"/>
    </source>
</evidence>
<dbReference type="Pfam" id="PF02828">
    <property type="entry name" value="L27"/>
    <property type="match status" value="1"/>
</dbReference>
<proteinExistence type="predicted"/>
<dbReference type="SMART" id="SM00220">
    <property type="entry name" value="S_TKc"/>
    <property type="match status" value="1"/>
</dbReference>
<dbReference type="InterPro" id="IPR014775">
    <property type="entry name" value="L27_C"/>
</dbReference>
<feature type="transmembrane region" description="Helical" evidence="2">
    <location>
        <begin position="57"/>
        <end position="77"/>
    </location>
</feature>
<evidence type="ECO:0000313" key="6">
    <source>
        <dbReference type="Proteomes" id="UP000693946"/>
    </source>
</evidence>
<keyword evidence="2" id="KW-0472">Membrane</keyword>
<dbReference type="PANTHER" id="PTHR24347">
    <property type="entry name" value="SERINE/THREONINE-PROTEIN KINASE"/>
    <property type="match status" value="1"/>
</dbReference>
<gene>
    <name evidence="5" type="ORF">JOB18_021502</name>
</gene>
<keyword evidence="2" id="KW-1133">Transmembrane helix</keyword>
<dbReference type="GO" id="GO:0005524">
    <property type="term" value="F:ATP binding"/>
    <property type="evidence" value="ECO:0007669"/>
    <property type="project" value="InterPro"/>
</dbReference>
<protein>
    <submittedName>
        <fullName evidence="5">Peripheral plasma membrane protein CASK-like</fullName>
    </submittedName>
</protein>
<reference evidence="5 6" key="1">
    <citation type="journal article" date="2021" name="Sci. Rep.">
        <title>Chromosome anchoring in Senegalese sole (Solea senegalensis) reveals sex-associated markers and genome rearrangements in flatfish.</title>
        <authorList>
            <person name="Guerrero-Cozar I."/>
            <person name="Gomez-Garrido J."/>
            <person name="Berbel C."/>
            <person name="Martinez-Blanch J.F."/>
            <person name="Alioto T."/>
            <person name="Claros M.G."/>
            <person name="Gagnaire P.A."/>
            <person name="Manchado M."/>
        </authorList>
    </citation>
    <scope>NUCLEOTIDE SEQUENCE [LARGE SCALE GENOMIC DNA]</scope>
    <source>
        <strain evidence="5">Sse05_10M</strain>
    </source>
</reference>
<feature type="domain" description="Protein kinase" evidence="3">
    <location>
        <begin position="1"/>
        <end position="183"/>
    </location>
</feature>
<evidence type="ECO:0000256" key="1">
    <source>
        <dbReference type="SAM" id="MobiDB-lite"/>
    </source>
</evidence>
<keyword evidence="2" id="KW-0812">Transmembrane</keyword>
<evidence type="ECO:0000259" key="3">
    <source>
        <dbReference type="PROSITE" id="PS50011"/>
    </source>
</evidence>
<evidence type="ECO:0000256" key="2">
    <source>
        <dbReference type="SAM" id="Phobius"/>
    </source>
</evidence>
<feature type="non-terminal residue" evidence="5">
    <location>
        <position position="183"/>
    </location>
</feature>
<dbReference type="Pfam" id="PF00069">
    <property type="entry name" value="Pkinase"/>
    <property type="match status" value="1"/>
</dbReference>
<dbReference type="GO" id="GO:0004672">
    <property type="term" value="F:protein kinase activity"/>
    <property type="evidence" value="ECO:0007669"/>
    <property type="project" value="InterPro"/>
</dbReference>
<evidence type="ECO:0000259" key="4">
    <source>
        <dbReference type="PROSITE" id="PS51022"/>
    </source>
</evidence>
<name>A0AAV6PJM1_SOLSE</name>
<dbReference type="PROSITE" id="PS51022">
    <property type="entry name" value="L27"/>
    <property type="match status" value="1"/>
</dbReference>
<keyword evidence="6" id="KW-1185">Reference proteome</keyword>